<dbReference type="PANTHER" id="PTHR12189:SF2">
    <property type="entry name" value="MRNA CAP GUANINE-N7 METHYLTRANSFERASE"/>
    <property type="match status" value="1"/>
</dbReference>
<evidence type="ECO:0000256" key="4">
    <source>
        <dbReference type="ARBA" id="ARBA00022603"/>
    </source>
</evidence>
<comment type="subcellular location">
    <subcellularLocation>
        <location evidence="2">Nucleus</location>
    </subcellularLocation>
</comment>
<dbReference type="Pfam" id="PF03291">
    <property type="entry name" value="mRNA_G-N7_MeTrfase"/>
    <property type="match status" value="1"/>
</dbReference>
<feature type="domain" description="MRNA cap 0 methyltransferase" evidence="15">
    <location>
        <begin position="225"/>
        <end position="520"/>
    </location>
</feature>
<dbReference type="InterPro" id="IPR029063">
    <property type="entry name" value="SAM-dependent_MTases_sf"/>
</dbReference>
<dbReference type="SUPFAM" id="SSF53335">
    <property type="entry name" value="S-adenosyl-L-methionine-dependent methyltransferases"/>
    <property type="match status" value="1"/>
</dbReference>
<dbReference type="InterPro" id="IPR039753">
    <property type="entry name" value="RG7MT1"/>
</dbReference>
<feature type="compositionally biased region" description="Basic and acidic residues" evidence="14">
    <location>
        <begin position="15"/>
        <end position="27"/>
    </location>
</feature>
<feature type="compositionally biased region" description="Basic and acidic residues" evidence="14">
    <location>
        <begin position="51"/>
        <end position="67"/>
    </location>
</feature>
<keyword evidence="6" id="KW-0949">S-adenosyl-L-methionine</keyword>
<protein>
    <recommendedName>
        <fullName evidence="13">mRNA cap guanine-N(7) methyltransferase</fullName>
        <ecNumber evidence="3">2.1.1.56</ecNumber>
    </recommendedName>
    <alternativeName>
        <fullName evidence="10">mRNA (guanine-N(7))-methyltransferase</fullName>
    </alternativeName>
    <alternativeName>
        <fullName evidence="11">mRNA cap methyltransferase</fullName>
    </alternativeName>
</protein>
<dbReference type="Gene3D" id="3.40.50.150">
    <property type="entry name" value="Vaccinia Virus protein VP39"/>
    <property type="match status" value="1"/>
</dbReference>
<evidence type="ECO:0000256" key="11">
    <source>
        <dbReference type="ARBA" id="ARBA00033387"/>
    </source>
</evidence>
<keyword evidence="8" id="KW-0506">mRNA capping</keyword>
<dbReference type="CDD" id="cd02440">
    <property type="entry name" value="AdoMet_MTases"/>
    <property type="match status" value="1"/>
</dbReference>
<evidence type="ECO:0000313" key="16">
    <source>
        <dbReference type="EMBL" id="KAF1809737.1"/>
    </source>
</evidence>
<dbReference type="OrthoDB" id="10248867at2759"/>
<evidence type="ECO:0000256" key="12">
    <source>
        <dbReference type="ARBA" id="ARBA00044712"/>
    </source>
</evidence>
<comment type="function">
    <text evidence="1">Responsible for methylating the 5'-cap structure of mRNAs.</text>
</comment>
<evidence type="ECO:0000313" key="17">
    <source>
        <dbReference type="Proteomes" id="UP000504638"/>
    </source>
</evidence>
<dbReference type="GO" id="GO:0004482">
    <property type="term" value="F:mRNA 5'-cap (guanine-N7-)-methyltransferase activity"/>
    <property type="evidence" value="ECO:0007669"/>
    <property type="project" value="UniProtKB-EC"/>
</dbReference>
<keyword evidence="4" id="KW-0489">Methyltransferase</keyword>
<evidence type="ECO:0000256" key="7">
    <source>
        <dbReference type="ARBA" id="ARBA00022884"/>
    </source>
</evidence>
<evidence type="ECO:0000256" key="3">
    <source>
        <dbReference type="ARBA" id="ARBA00011926"/>
    </source>
</evidence>
<reference evidence="18" key="3">
    <citation type="submission" date="2025-04" db="UniProtKB">
        <authorList>
            <consortium name="RefSeq"/>
        </authorList>
    </citation>
    <scope>IDENTIFICATION</scope>
    <source>
        <strain evidence="18">CBS 781.70</strain>
    </source>
</reference>
<keyword evidence="5" id="KW-0808">Transferase</keyword>
<evidence type="ECO:0000256" key="9">
    <source>
        <dbReference type="ARBA" id="ARBA00023242"/>
    </source>
</evidence>
<feature type="compositionally biased region" description="Polar residues" evidence="14">
    <location>
        <begin position="132"/>
        <end position="146"/>
    </location>
</feature>
<comment type="catalytic activity">
    <reaction evidence="12">
        <text>a 5'-end (5'-triphosphoguanosine)-ribonucleoside in mRNA + S-adenosyl-L-methionine = a 5'-end (N(7)-methyl 5'-triphosphoguanosine)-ribonucleoside in mRNA + S-adenosyl-L-homocysteine</text>
        <dbReference type="Rhea" id="RHEA:67008"/>
        <dbReference type="Rhea" id="RHEA-COMP:17166"/>
        <dbReference type="Rhea" id="RHEA-COMP:17167"/>
        <dbReference type="ChEBI" id="CHEBI:57856"/>
        <dbReference type="ChEBI" id="CHEBI:59789"/>
        <dbReference type="ChEBI" id="CHEBI:156461"/>
        <dbReference type="ChEBI" id="CHEBI:167617"/>
        <dbReference type="EC" id="2.1.1.56"/>
    </reaction>
</comment>
<dbReference type="GO" id="GO:0003723">
    <property type="term" value="F:RNA binding"/>
    <property type="evidence" value="ECO:0007669"/>
    <property type="project" value="UniProtKB-KW"/>
</dbReference>
<feature type="compositionally biased region" description="Basic and acidic residues" evidence="14">
    <location>
        <begin position="177"/>
        <end position="187"/>
    </location>
</feature>
<keyword evidence="8" id="KW-0507">mRNA processing</keyword>
<evidence type="ECO:0000256" key="5">
    <source>
        <dbReference type="ARBA" id="ARBA00022679"/>
    </source>
</evidence>
<evidence type="ECO:0000256" key="13">
    <source>
        <dbReference type="ARBA" id="ARBA00049739"/>
    </source>
</evidence>
<evidence type="ECO:0000256" key="14">
    <source>
        <dbReference type="SAM" id="MobiDB-lite"/>
    </source>
</evidence>
<dbReference type="Proteomes" id="UP000504638">
    <property type="component" value="Unplaced"/>
</dbReference>
<dbReference type="GeneID" id="54420621"/>
<reference evidence="16 18" key="1">
    <citation type="submission" date="2020-01" db="EMBL/GenBank/DDBJ databases">
        <authorList>
            <consortium name="DOE Joint Genome Institute"/>
            <person name="Haridas S."/>
            <person name="Albert R."/>
            <person name="Binder M."/>
            <person name="Bloem J."/>
            <person name="Labutti K."/>
            <person name="Salamov A."/>
            <person name="Andreopoulos B."/>
            <person name="Baker S.E."/>
            <person name="Barry K."/>
            <person name="Bills G."/>
            <person name="Bluhm B.H."/>
            <person name="Cannon C."/>
            <person name="Castanera R."/>
            <person name="Culley D.E."/>
            <person name="Daum C."/>
            <person name="Ezra D."/>
            <person name="Gonzalez J.B."/>
            <person name="Henrissat B."/>
            <person name="Kuo A."/>
            <person name="Liang C."/>
            <person name="Lipzen A."/>
            <person name="Lutzoni F."/>
            <person name="Magnuson J."/>
            <person name="Mondo S."/>
            <person name="Nolan M."/>
            <person name="Ohm R."/>
            <person name="Pangilinan J."/>
            <person name="Park H.-J."/>
            <person name="Ramirez L."/>
            <person name="Alfaro M."/>
            <person name="Sun H."/>
            <person name="Tritt A."/>
            <person name="Yoshinaga Y."/>
            <person name="Zwiers L.-H."/>
            <person name="Turgeon B.G."/>
            <person name="Goodwin S.B."/>
            <person name="Spatafora J.W."/>
            <person name="Crous P.W."/>
            <person name="Grigoriev I.V."/>
        </authorList>
    </citation>
    <scope>NUCLEOTIDE SEQUENCE</scope>
    <source>
        <strain evidence="16 18">CBS 781.70</strain>
    </source>
</reference>
<feature type="region of interest" description="Disordered" evidence="14">
    <location>
        <begin position="1"/>
        <end position="187"/>
    </location>
</feature>
<dbReference type="PANTHER" id="PTHR12189">
    <property type="entry name" value="MRNA GUANINE-7- METHYLTRANSFERASE"/>
    <property type="match status" value="1"/>
</dbReference>
<dbReference type="EMBL" id="ML975170">
    <property type="protein sequence ID" value="KAF1809737.1"/>
    <property type="molecule type" value="Genomic_DNA"/>
</dbReference>
<evidence type="ECO:0000256" key="6">
    <source>
        <dbReference type="ARBA" id="ARBA00022691"/>
    </source>
</evidence>
<reference evidence="18" key="2">
    <citation type="submission" date="2020-04" db="EMBL/GenBank/DDBJ databases">
        <authorList>
            <consortium name="NCBI Genome Project"/>
        </authorList>
    </citation>
    <scope>NUCLEOTIDE SEQUENCE</scope>
    <source>
        <strain evidence="18">CBS 781.70</strain>
    </source>
</reference>
<keyword evidence="17" id="KW-1185">Reference proteome</keyword>
<gene>
    <name evidence="16 18" type="ORF">P152DRAFT_461125</name>
</gene>
<dbReference type="RefSeq" id="XP_033531368.1">
    <property type="nucleotide sequence ID" value="XM_033680051.1"/>
</dbReference>
<evidence type="ECO:0000256" key="1">
    <source>
        <dbReference type="ARBA" id="ARBA00003378"/>
    </source>
</evidence>
<evidence type="ECO:0000256" key="2">
    <source>
        <dbReference type="ARBA" id="ARBA00004123"/>
    </source>
</evidence>
<dbReference type="GO" id="GO:0005634">
    <property type="term" value="C:nucleus"/>
    <property type="evidence" value="ECO:0007669"/>
    <property type="project" value="UniProtKB-SubCell"/>
</dbReference>
<keyword evidence="9" id="KW-0539">Nucleus</keyword>
<evidence type="ECO:0000256" key="8">
    <source>
        <dbReference type="ARBA" id="ARBA00023042"/>
    </source>
</evidence>
<dbReference type="FunFam" id="3.40.50.150:FF:000231">
    <property type="entry name" value="mRNA cap guanine-N7 methyltransferase"/>
    <property type="match status" value="1"/>
</dbReference>
<dbReference type="PROSITE" id="PS51562">
    <property type="entry name" value="RNA_CAP0_MT"/>
    <property type="match status" value="1"/>
</dbReference>
<dbReference type="EC" id="2.1.1.56" evidence="3"/>
<dbReference type="AlphaFoldDB" id="A0A6G1FV93"/>
<keyword evidence="7" id="KW-0694">RNA-binding</keyword>
<organism evidence="16">
    <name type="scientific">Eremomyces bilateralis CBS 781.70</name>
    <dbReference type="NCBI Taxonomy" id="1392243"/>
    <lineage>
        <taxon>Eukaryota</taxon>
        <taxon>Fungi</taxon>
        <taxon>Dikarya</taxon>
        <taxon>Ascomycota</taxon>
        <taxon>Pezizomycotina</taxon>
        <taxon>Dothideomycetes</taxon>
        <taxon>Dothideomycetes incertae sedis</taxon>
        <taxon>Eremomycetales</taxon>
        <taxon>Eremomycetaceae</taxon>
        <taxon>Eremomyces</taxon>
    </lineage>
</organism>
<dbReference type="InterPro" id="IPR004971">
    <property type="entry name" value="mRNA_G-N7_MeTrfase_dom"/>
</dbReference>
<name>A0A6G1FV93_9PEZI</name>
<evidence type="ECO:0000259" key="15">
    <source>
        <dbReference type="PROSITE" id="PS51562"/>
    </source>
</evidence>
<accession>A0A6G1FV93</accession>
<sequence>MPKRSREPSLEEEGKEIKVVKLDRPQDEPTISDSVGGVEIVSARSPTRPSPKSDVRNGKKQRIEPEALRSPSPPPRSPPRERKRPGATSRFTQNNAASRRPRSPRADTRPRSPSPPPRSPPRERKRPGAFSRLQSSHYEARVSSSTRARENRQRTPSPPPRSPPRERKRPGAGARVPRTEVEAIQRADPRLPHHEPARRVGVQDYVTQHYNSVEQRGREWRQTASKIKGLRSFNNWIKSCIIQKFATDTDRHPVKVLDIGCGKGGDLQKWRSAGIALYVGIDPAEVSIRQASERYKEMRRGNRRGPPLFDSRFYVQDCFGLSVGGIPIVQEVGFDPRNRTGPGGGGGFEMVTMMFCMHYAFESEVKARTMLNNVAGSLKKGGKFIGVIPNSDVLSDEVVKQPQWGNDIYQVKFPGAVPADGIFRPPFGWKYFYNLEEAVEEVPEYVVPWEAFRALAEDFNLELEYRKTFKEIWEEEKDDRTLGPLSERMRVRDARTGELLVTAQEMDAANFYHAFCFYKV</sequence>
<evidence type="ECO:0000256" key="10">
    <source>
        <dbReference type="ARBA" id="ARBA00032772"/>
    </source>
</evidence>
<proteinExistence type="predicted"/>
<evidence type="ECO:0000313" key="18">
    <source>
        <dbReference type="RefSeq" id="XP_033531368.1"/>
    </source>
</evidence>